<reference evidence="1" key="1">
    <citation type="submission" date="2022-10" db="EMBL/GenBank/DDBJ databases">
        <title>Description of microaerobic benzene degrading bacteria.</title>
        <authorList>
            <person name="Bedics A."/>
            <person name="Tancsics A."/>
            <person name="Banerjee S."/>
        </authorList>
    </citation>
    <scope>NUCLEOTIDE SEQUENCE</scope>
    <source>
        <strain evidence="1">D2M1</strain>
    </source>
</reference>
<dbReference type="Proteomes" id="UP001148932">
    <property type="component" value="Unassembled WGS sequence"/>
</dbReference>
<protein>
    <submittedName>
        <fullName evidence="1">UDP-glycosyltransferase</fullName>
    </submittedName>
</protein>
<dbReference type="EMBL" id="JAPCKI010000003">
    <property type="protein sequence ID" value="MDD2177160.1"/>
    <property type="molecule type" value="Genomic_DNA"/>
</dbReference>
<comment type="caution">
    <text evidence="1">The sequence shown here is derived from an EMBL/GenBank/DDBJ whole genome shotgun (WGS) entry which is preliminary data.</text>
</comment>
<sequence length="399" mass="42925">MKRVLFVAYGSGHINMVVPVAKALAAKGKAAPVVLALTTAAPVARAAGLDVRQFKDFATDADSAALAQGQQLMQGLGRPMVDLQETVAYLGLSMADLIACAGLQEAERAYRQFGRQAFLPVPTMLRILRQVAPDLVVCTNSPRAERAAVLAARQLGIPSICMVDLFALDEVKWIGAPDYADLVCVLNDSVREFLVAAGRAPEQVVVTGNPAFDALNGPEVQAQGQHMRLVQGWGGRRVILWPTQVEPTQHPFDGRPGDPTLPARALDSALEWVRVRTDTTLCLRARAGESPPVVPSDSRIVLTGQDWPLAPLLHATDLVLTLNSTVGLEGHMAGCRLVQVLGSVFDDAMPLARYGIADAAVPVDSIEQALDRWIDAPRRAMHEKTTATQKVLAMVDRFL</sequence>
<gene>
    <name evidence="1" type="ORF">OIN59_06910</name>
</gene>
<evidence type="ECO:0000313" key="2">
    <source>
        <dbReference type="Proteomes" id="UP001148932"/>
    </source>
</evidence>
<organism evidence="1 2">
    <name type="scientific">Acidovorax benzenivorans</name>
    <dbReference type="NCBI Taxonomy" id="2987520"/>
    <lineage>
        <taxon>Bacteria</taxon>
        <taxon>Pseudomonadati</taxon>
        <taxon>Pseudomonadota</taxon>
        <taxon>Betaproteobacteria</taxon>
        <taxon>Burkholderiales</taxon>
        <taxon>Comamonadaceae</taxon>
        <taxon>Acidovorax</taxon>
    </lineage>
</organism>
<keyword evidence="2" id="KW-1185">Reference proteome</keyword>
<proteinExistence type="predicted"/>
<name>A0ABT5RUX1_9BURK</name>
<dbReference type="Gene3D" id="3.40.50.2000">
    <property type="entry name" value="Glycogen Phosphorylase B"/>
    <property type="match status" value="1"/>
</dbReference>
<dbReference type="SUPFAM" id="SSF53756">
    <property type="entry name" value="UDP-Glycosyltransferase/glycogen phosphorylase"/>
    <property type="match status" value="1"/>
</dbReference>
<evidence type="ECO:0000313" key="1">
    <source>
        <dbReference type="EMBL" id="MDD2177160.1"/>
    </source>
</evidence>
<accession>A0ABT5RUX1</accession>